<evidence type="ECO:0000313" key="1">
    <source>
        <dbReference type="EMBL" id="MFC4856757.1"/>
    </source>
</evidence>
<dbReference type="EMBL" id="JBHSIS010000010">
    <property type="protein sequence ID" value="MFC4856757.1"/>
    <property type="molecule type" value="Genomic_DNA"/>
</dbReference>
<dbReference type="Proteomes" id="UP001595859">
    <property type="component" value="Unassembled WGS sequence"/>
</dbReference>
<protein>
    <submittedName>
        <fullName evidence="1">Uncharacterized protein</fullName>
    </submittedName>
</protein>
<accession>A0ABV9S8D9</accession>
<name>A0ABV9S8D9_9PSEU</name>
<evidence type="ECO:0000313" key="2">
    <source>
        <dbReference type="Proteomes" id="UP001595859"/>
    </source>
</evidence>
<comment type="caution">
    <text evidence="1">The sequence shown here is derived from an EMBL/GenBank/DDBJ whole genome shotgun (WGS) entry which is preliminary data.</text>
</comment>
<gene>
    <name evidence="1" type="ORF">ACFPCV_24890</name>
</gene>
<sequence>MDHLKRLLIAAINERSGHQVGSDELIRTALDALIGGVDTPALRQLAGLTRGEEPEAHDLFEQVIHELDLAPSLPDHPADARWVLIRWWCRLIVDGDLSPVEGGQRISTMWSEVGYADAIRPIVGAVSQWEDWTEHYDVARETCAEEIVAAAQQLLDRT</sequence>
<organism evidence="1 2">
    <name type="scientific">Actinophytocola glycyrrhizae</name>
    <dbReference type="NCBI Taxonomy" id="2044873"/>
    <lineage>
        <taxon>Bacteria</taxon>
        <taxon>Bacillati</taxon>
        <taxon>Actinomycetota</taxon>
        <taxon>Actinomycetes</taxon>
        <taxon>Pseudonocardiales</taxon>
        <taxon>Pseudonocardiaceae</taxon>
    </lineage>
</organism>
<keyword evidence="2" id="KW-1185">Reference proteome</keyword>
<reference evidence="2" key="1">
    <citation type="journal article" date="2019" name="Int. J. Syst. Evol. Microbiol.">
        <title>The Global Catalogue of Microorganisms (GCM) 10K type strain sequencing project: providing services to taxonomists for standard genome sequencing and annotation.</title>
        <authorList>
            <consortium name="The Broad Institute Genomics Platform"/>
            <consortium name="The Broad Institute Genome Sequencing Center for Infectious Disease"/>
            <person name="Wu L."/>
            <person name="Ma J."/>
        </authorList>
    </citation>
    <scope>NUCLEOTIDE SEQUENCE [LARGE SCALE GENOMIC DNA]</scope>
    <source>
        <strain evidence="2">ZS-22-S1</strain>
    </source>
</reference>
<proteinExistence type="predicted"/>
<dbReference type="RefSeq" id="WP_378058714.1">
    <property type="nucleotide sequence ID" value="NZ_JBHSIS010000010.1"/>
</dbReference>